<dbReference type="Proteomes" id="UP001139365">
    <property type="component" value="Unassembled WGS sequence"/>
</dbReference>
<evidence type="ECO:0000256" key="1">
    <source>
        <dbReference type="SAM" id="SignalP"/>
    </source>
</evidence>
<organism evidence="2 3">
    <name type="scientific">Candidatus Colimorpha enterica</name>
    <dbReference type="NCBI Taxonomy" id="3083063"/>
    <lineage>
        <taxon>Bacteria</taxon>
        <taxon>Pseudomonadati</taxon>
        <taxon>Bacteroidota</taxon>
        <taxon>Bacteroidia</taxon>
        <taxon>Bacteroidales</taxon>
        <taxon>Candidatus Colimorpha</taxon>
    </lineage>
</organism>
<comment type="caution">
    <text evidence="2">The sequence shown here is derived from an EMBL/GenBank/DDBJ whole genome shotgun (WGS) entry which is preliminary data.</text>
</comment>
<proteinExistence type="predicted"/>
<dbReference type="PROSITE" id="PS51257">
    <property type="entry name" value="PROKAR_LIPOPROTEIN"/>
    <property type="match status" value="1"/>
</dbReference>
<name>A0AAE3FGN9_9BACT</name>
<dbReference type="AlphaFoldDB" id="A0AAE3FGN9"/>
<evidence type="ECO:0008006" key="4">
    <source>
        <dbReference type="Google" id="ProtNLM"/>
    </source>
</evidence>
<evidence type="ECO:0000313" key="3">
    <source>
        <dbReference type="Proteomes" id="UP001139365"/>
    </source>
</evidence>
<sequence>MKKFTVALALVLAMLSAFVLGSCAEPDIKTKVNVKIVVGGNQLDSKEITVKTSADNKEGPTVLDAVKVIMDSTDAKIELDAKGTALARYGAYYETKYKDVTYFWNCAVNDKDASGADHIKEGDSIVYTFMMLVPDGTDDKGNPKVKTEEYDLDNDVFVNELAGGESTEAPSTGE</sequence>
<accession>A0AAE3FGN9</accession>
<feature type="signal peptide" evidence="1">
    <location>
        <begin position="1"/>
        <end position="24"/>
    </location>
</feature>
<protein>
    <recommendedName>
        <fullName evidence="4">DUF4430 domain-containing protein</fullName>
    </recommendedName>
</protein>
<gene>
    <name evidence="2" type="ORF">MR241_07625</name>
</gene>
<dbReference type="EMBL" id="JALEMU010000123">
    <property type="protein sequence ID" value="MCI5756146.1"/>
    <property type="molecule type" value="Genomic_DNA"/>
</dbReference>
<keyword evidence="1" id="KW-0732">Signal</keyword>
<evidence type="ECO:0000313" key="2">
    <source>
        <dbReference type="EMBL" id="MCI5756146.1"/>
    </source>
</evidence>
<reference evidence="2 3" key="1">
    <citation type="submission" date="2022-03" db="EMBL/GenBank/DDBJ databases">
        <title>Metagenome-assembled genomes from swine fecal metagenomes.</title>
        <authorList>
            <person name="Holman D.B."/>
            <person name="Kommadath A."/>
        </authorList>
    </citation>
    <scope>NUCLEOTIDE SEQUENCE [LARGE SCALE GENOMIC DNA]</scope>
    <source>
        <strain evidence="2">SUG147</strain>
    </source>
</reference>
<feature type="chain" id="PRO_5041907377" description="DUF4430 domain-containing protein" evidence="1">
    <location>
        <begin position="25"/>
        <end position="174"/>
    </location>
</feature>